<gene>
    <name evidence="1" type="ORF">OFUS_LOCUS22743</name>
</gene>
<dbReference type="Proteomes" id="UP000749559">
    <property type="component" value="Unassembled WGS sequence"/>
</dbReference>
<comment type="caution">
    <text evidence="1">The sequence shown here is derived from an EMBL/GenBank/DDBJ whole genome shotgun (WGS) entry which is preliminary data.</text>
</comment>
<reference evidence="1" key="1">
    <citation type="submission" date="2022-03" db="EMBL/GenBank/DDBJ databases">
        <authorList>
            <person name="Martin C."/>
        </authorList>
    </citation>
    <scope>NUCLEOTIDE SEQUENCE</scope>
</reference>
<protein>
    <submittedName>
        <fullName evidence="1">Uncharacterized protein</fullName>
    </submittedName>
</protein>
<accession>A0A8S4PXN6</accession>
<evidence type="ECO:0000313" key="1">
    <source>
        <dbReference type="EMBL" id="CAH1798616.1"/>
    </source>
</evidence>
<dbReference type="OrthoDB" id="3631276at2759"/>
<sequence>DDLLISFNAQIKLWHQQIVDTTLIWDYENYKAILPIIKDGNPAMGAGINDEIPKDKHWMPFVIKDRLHYVYTLDPLRILECNVGANMSCWFIHRADKTPHGDVLWQDWDYFLRGGTPLSEYQWPYYIGFAHTALYRVDNSRRYFTTNLFVLCVEPQYRLVYISGKIEVSGQLLNRFRIIRPFVTSDPFIFAISLILEDDDTAALGVHINDKTGAILRMKGLKNLLEDVMLVDKREGTKEGPPPGEVQSFAIGSIEAQTGVMFQRKTPKITRKFIG</sequence>
<proteinExistence type="predicted"/>
<feature type="non-terminal residue" evidence="1">
    <location>
        <position position="1"/>
    </location>
</feature>
<name>A0A8S4PXN6_OWEFU</name>
<evidence type="ECO:0000313" key="2">
    <source>
        <dbReference type="Proteomes" id="UP000749559"/>
    </source>
</evidence>
<dbReference type="AlphaFoldDB" id="A0A8S4PXN6"/>
<dbReference type="EMBL" id="CAIIXF020000011">
    <property type="protein sequence ID" value="CAH1798616.1"/>
    <property type="molecule type" value="Genomic_DNA"/>
</dbReference>
<organism evidence="1 2">
    <name type="scientific">Owenia fusiformis</name>
    <name type="common">Polychaete worm</name>
    <dbReference type="NCBI Taxonomy" id="6347"/>
    <lineage>
        <taxon>Eukaryota</taxon>
        <taxon>Metazoa</taxon>
        <taxon>Spiralia</taxon>
        <taxon>Lophotrochozoa</taxon>
        <taxon>Annelida</taxon>
        <taxon>Polychaeta</taxon>
        <taxon>Sedentaria</taxon>
        <taxon>Canalipalpata</taxon>
        <taxon>Sabellida</taxon>
        <taxon>Oweniida</taxon>
        <taxon>Oweniidae</taxon>
        <taxon>Owenia</taxon>
    </lineage>
</organism>
<keyword evidence="2" id="KW-1185">Reference proteome</keyword>